<evidence type="ECO:0000313" key="4">
    <source>
        <dbReference type="Proteomes" id="UP000507245"/>
    </source>
</evidence>
<accession>A0A6J5VLI6</accession>
<reference evidence="1 3" key="2">
    <citation type="submission" date="2020-05" db="EMBL/GenBank/DDBJ databases">
        <authorList>
            <person name="Campoy J."/>
            <person name="Schneeberger K."/>
            <person name="Spophaly S."/>
        </authorList>
    </citation>
    <scope>NUCLEOTIDE SEQUENCE [LARGE SCALE GENOMIC DNA]</scope>
    <source>
        <strain evidence="1">PruArmRojPasFocal</strain>
    </source>
</reference>
<dbReference type="AlphaFoldDB" id="A0A6J5VLI6"/>
<dbReference type="EMBL" id="CAEKKB010000008">
    <property type="protein sequence ID" value="CAB4319365.1"/>
    <property type="molecule type" value="Genomic_DNA"/>
</dbReference>
<dbReference type="Proteomes" id="UP000507222">
    <property type="component" value="Unassembled WGS sequence"/>
</dbReference>
<keyword evidence="4" id="KW-1185">Reference proteome</keyword>
<organism evidence="1 3">
    <name type="scientific">Prunus armeniaca</name>
    <name type="common">Apricot</name>
    <name type="synonym">Armeniaca vulgaris</name>
    <dbReference type="NCBI Taxonomy" id="36596"/>
    <lineage>
        <taxon>Eukaryota</taxon>
        <taxon>Viridiplantae</taxon>
        <taxon>Streptophyta</taxon>
        <taxon>Embryophyta</taxon>
        <taxon>Tracheophyta</taxon>
        <taxon>Spermatophyta</taxon>
        <taxon>Magnoliopsida</taxon>
        <taxon>eudicotyledons</taxon>
        <taxon>Gunneridae</taxon>
        <taxon>Pentapetalae</taxon>
        <taxon>rosids</taxon>
        <taxon>fabids</taxon>
        <taxon>Rosales</taxon>
        <taxon>Rosaceae</taxon>
        <taxon>Amygdaloideae</taxon>
        <taxon>Amygdaleae</taxon>
        <taxon>Prunus</taxon>
    </lineage>
</organism>
<dbReference type="Proteomes" id="UP000507245">
    <property type="component" value="Unassembled WGS sequence"/>
</dbReference>
<evidence type="ECO:0000313" key="3">
    <source>
        <dbReference type="Proteomes" id="UP000507222"/>
    </source>
</evidence>
<evidence type="ECO:0000313" key="2">
    <source>
        <dbReference type="EMBL" id="CAB4319365.1"/>
    </source>
</evidence>
<reference evidence="4" key="1">
    <citation type="journal article" date="2020" name="Genome Biol.">
        <title>Gamete binning: chromosome-level and haplotype-resolved genome assembly enabled by high-throughput single-cell sequencing of gamete genomes.</title>
        <authorList>
            <person name="Campoy J.A."/>
            <person name="Sun H."/>
            <person name="Goel M."/>
            <person name="Jiao W.-B."/>
            <person name="Folz-Donahue K."/>
            <person name="Wang N."/>
            <person name="Rubio M."/>
            <person name="Liu C."/>
            <person name="Kukat C."/>
            <person name="Ruiz D."/>
            <person name="Huettel B."/>
            <person name="Schneeberger K."/>
        </authorList>
    </citation>
    <scope>NUCLEOTIDE SEQUENCE [LARGE SCALE GENOMIC DNA]</scope>
    <source>
        <strain evidence="4">cv. Rojo Pasion</strain>
    </source>
</reference>
<gene>
    <name evidence="1" type="ORF">CURHAP_LOCUS47284</name>
    <name evidence="2" type="ORF">ORAREDHAP_LOCUS46606</name>
</gene>
<proteinExistence type="predicted"/>
<name>A0A6J5VLI6_PRUAR</name>
<evidence type="ECO:0000313" key="1">
    <source>
        <dbReference type="EMBL" id="CAB4289001.1"/>
    </source>
</evidence>
<sequence>MVIYPSFVFPHRLSLSLSHDFVINTSSCNHDILAVFFGIFVAHPILHLQRSHHSPLTPNSGSVDGTSIGYDLGTRDHDGVDHNACAANICQESSSSFGSTRKAHHR</sequence>
<dbReference type="EMBL" id="CAEKDK010000008">
    <property type="protein sequence ID" value="CAB4289001.1"/>
    <property type="molecule type" value="Genomic_DNA"/>
</dbReference>
<protein>
    <submittedName>
        <fullName evidence="1">Uncharacterized protein</fullName>
    </submittedName>
</protein>